<protein>
    <submittedName>
        <fullName evidence="2">Trypsin-like serine protease</fullName>
        <ecNumber evidence="2">3.4.21.-</ecNumber>
    </submittedName>
</protein>
<dbReference type="PANTHER" id="PTHR24260:SF132">
    <property type="entry name" value="PEPTIDASE S1 DOMAIN-CONTAINING PROTEIN"/>
    <property type="match status" value="1"/>
</dbReference>
<organism evidence="2 3">
    <name type="scientific">Shewanella nanhaiensis</name>
    <dbReference type="NCBI Taxonomy" id="2864872"/>
    <lineage>
        <taxon>Bacteria</taxon>
        <taxon>Pseudomonadati</taxon>
        <taxon>Pseudomonadota</taxon>
        <taxon>Gammaproteobacteria</taxon>
        <taxon>Alteromonadales</taxon>
        <taxon>Shewanellaceae</taxon>
        <taxon>Shewanella</taxon>
    </lineage>
</organism>
<dbReference type="Gene3D" id="2.40.10.10">
    <property type="entry name" value="Trypsin-like serine proteases"/>
    <property type="match status" value="1"/>
</dbReference>
<keyword evidence="2" id="KW-0378">Hydrolase</keyword>
<gene>
    <name evidence="2" type="ORF">K0625_02070</name>
</gene>
<dbReference type="InterPro" id="IPR043504">
    <property type="entry name" value="Peptidase_S1_PA_chymotrypsin"/>
</dbReference>
<dbReference type="InterPro" id="IPR001314">
    <property type="entry name" value="Peptidase_S1A"/>
</dbReference>
<reference evidence="2 3" key="1">
    <citation type="submission" date="2021-07" db="EMBL/GenBank/DDBJ databases">
        <title>Shewanella sp. nov, isolated from SCS.</title>
        <authorList>
            <person name="Cao W.R."/>
        </authorList>
    </citation>
    <scope>NUCLEOTIDE SEQUENCE [LARGE SCALE GENOMIC DNA]</scope>
    <source>
        <strain evidence="2 3">NR704-98</strain>
    </source>
</reference>
<dbReference type="Proteomes" id="UP001195963">
    <property type="component" value="Unassembled WGS sequence"/>
</dbReference>
<dbReference type="RefSeq" id="WP_220108133.1">
    <property type="nucleotide sequence ID" value="NZ_JAHZST010000001.1"/>
</dbReference>
<name>A0ABS7DYT9_9GAMM</name>
<dbReference type="PROSITE" id="PS50240">
    <property type="entry name" value="TRYPSIN_DOM"/>
    <property type="match status" value="1"/>
</dbReference>
<dbReference type="InterPro" id="IPR051333">
    <property type="entry name" value="CLIP_Serine_Protease"/>
</dbReference>
<dbReference type="GO" id="GO:0016787">
    <property type="term" value="F:hydrolase activity"/>
    <property type="evidence" value="ECO:0007669"/>
    <property type="project" value="UniProtKB-KW"/>
</dbReference>
<proteinExistence type="predicted"/>
<dbReference type="EMBL" id="JAHZST010000001">
    <property type="protein sequence ID" value="MBW8182440.1"/>
    <property type="molecule type" value="Genomic_DNA"/>
</dbReference>
<evidence type="ECO:0000259" key="1">
    <source>
        <dbReference type="PROSITE" id="PS50240"/>
    </source>
</evidence>
<dbReference type="EC" id="3.4.21.-" evidence="2"/>
<evidence type="ECO:0000313" key="2">
    <source>
        <dbReference type="EMBL" id="MBW8182440.1"/>
    </source>
</evidence>
<sequence length="262" mass="28894">MKFWLFLFFSFYSLDGNAVVKRHDIPPENYVLNKIPEYLIDMPYEGHGVLINSQWVVTVAHTIFYDYIGKELIVGSKAYEIESVHIHPDYTQPHKDLLKGDLAPLMSFFKSRSDIALIKLTSRVNGVEPIKIFSGKSEKGKTVTVYGRGATGNGLTGEDPGTKSLGVMNQFQNIVESAEGNWLAFKFDQPANALPLEGMHGSGDSGGAAVIFQEGVPYLVGLSSWQLGHGDISSFQGGFYGTTAYQVRVSNYQGWILSVLGR</sequence>
<dbReference type="SUPFAM" id="SSF50494">
    <property type="entry name" value="Trypsin-like serine proteases"/>
    <property type="match status" value="1"/>
</dbReference>
<dbReference type="InterPro" id="IPR001254">
    <property type="entry name" value="Trypsin_dom"/>
</dbReference>
<dbReference type="InterPro" id="IPR009003">
    <property type="entry name" value="Peptidase_S1_PA"/>
</dbReference>
<dbReference type="Pfam" id="PF00089">
    <property type="entry name" value="Trypsin"/>
    <property type="match status" value="1"/>
</dbReference>
<dbReference type="PRINTS" id="PR00722">
    <property type="entry name" value="CHYMOTRYPSIN"/>
</dbReference>
<keyword evidence="3" id="KW-1185">Reference proteome</keyword>
<evidence type="ECO:0000313" key="3">
    <source>
        <dbReference type="Proteomes" id="UP001195963"/>
    </source>
</evidence>
<dbReference type="PANTHER" id="PTHR24260">
    <property type="match status" value="1"/>
</dbReference>
<accession>A0ABS7DYT9</accession>
<dbReference type="SMART" id="SM00020">
    <property type="entry name" value="Tryp_SPc"/>
    <property type="match status" value="1"/>
</dbReference>
<feature type="domain" description="Peptidase S1" evidence="1">
    <location>
        <begin position="13"/>
        <end position="261"/>
    </location>
</feature>
<comment type="caution">
    <text evidence="2">The sequence shown here is derived from an EMBL/GenBank/DDBJ whole genome shotgun (WGS) entry which is preliminary data.</text>
</comment>